<dbReference type="Pfam" id="PF02589">
    <property type="entry name" value="LUD_dom"/>
    <property type="match status" value="1"/>
</dbReference>
<dbReference type="AlphaFoldDB" id="A0A5M6I818"/>
<dbReference type="SUPFAM" id="SSF100950">
    <property type="entry name" value="NagB/RpiA/CoA transferase-like"/>
    <property type="match status" value="1"/>
</dbReference>
<sequence length="237" mass="24785">MKRSRRSVADSSRETVLNGIRTALRRGPVSESVRRELDGRLADHPASVVPSIARGGRDALVARFIAQAEASAATVARVAPDGVAAAVADLVRRHNLPARVAVAADPRLDDLDADGVLTVDRRGTPAPDDLVGVSHAVAGIAETGTLMMASGPASPSTLNMLPDTHIVVVRATDVAGGLEDAWDRLRALSTDGLPRTVHFITGPSRTGDIEQTLQLGAHGPRRLHVILVDDGPDALGQ</sequence>
<dbReference type="InterPro" id="IPR003741">
    <property type="entry name" value="LUD_dom"/>
</dbReference>
<evidence type="ECO:0000313" key="3">
    <source>
        <dbReference type="Proteomes" id="UP000324065"/>
    </source>
</evidence>
<proteinExistence type="predicted"/>
<comment type="caution">
    <text evidence="2">The sequence shown here is derived from an EMBL/GenBank/DDBJ whole genome shotgun (WGS) entry which is preliminary data.</text>
</comment>
<dbReference type="Proteomes" id="UP000324065">
    <property type="component" value="Unassembled WGS sequence"/>
</dbReference>
<feature type="domain" description="LUD" evidence="1">
    <location>
        <begin position="131"/>
        <end position="228"/>
    </location>
</feature>
<evidence type="ECO:0000313" key="2">
    <source>
        <dbReference type="EMBL" id="KAA5604313.1"/>
    </source>
</evidence>
<organism evidence="2 3">
    <name type="scientific">Roseospira marina</name>
    <dbReference type="NCBI Taxonomy" id="140057"/>
    <lineage>
        <taxon>Bacteria</taxon>
        <taxon>Pseudomonadati</taxon>
        <taxon>Pseudomonadota</taxon>
        <taxon>Alphaproteobacteria</taxon>
        <taxon>Rhodospirillales</taxon>
        <taxon>Rhodospirillaceae</taxon>
        <taxon>Roseospira</taxon>
    </lineage>
</organism>
<dbReference type="PANTHER" id="PTHR43682">
    <property type="entry name" value="LACTATE UTILIZATION PROTEIN C"/>
    <property type="match status" value="1"/>
</dbReference>
<reference evidence="2 3" key="1">
    <citation type="submission" date="2019-09" db="EMBL/GenBank/DDBJ databases">
        <title>Genome sequence of Roseospira marina, one of the more divergent members of the non-sulfur purple photosynthetic bacterial family, the Rhodospirillaceae.</title>
        <authorList>
            <person name="Meyer T."/>
            <person name="Kyndt J."/>
        </authorList>
    </citation>
    <scope>NUCLEOTIDE SEQUENCE [LARGE SCALE GENOMIC DNA]</scope>
    <source>
        <strain evidence="2 3">DSM 15113</strain>
    </source>
</reference>
<dbReference type="InterPro" id="IPR037171">
    <property type="entry name" value="NagB/RpiA_transferase-like"/>
</dbReference>
<evidence type="ECO:0000259" key="1">
    <source>
        <dbReference type="Pfam" id="PF02589"/>
    </source>
</evidence>
<protein>
    <submittedName>
        <fullName evidence="2">Lactate utilization protein C</fullName>
    </submittedName>
</protein>
<dbReference type="Gene3D" id="3.40.50.10420">
    <property type="entry name" value="NagB/RpiA/CoA transferase-like"/>
    <property type="match status" value="1"/>
</dbReference>
<dbReference type="InterPro" id="IPR024185">
    <property type="entry name" value="FTHF_cligase-like_sf"/>
</dbReference>
<accession>A0A5M6I818</accession>
<keyword evidence="3" id="KW-1185">Reference proteome</keyword>
<dbReference type="PANTHER" id="PTHR43682:SF1">
    <property type="entry name" value="LACTATE UTILIZATION PROTEIN C"/>
    <property type="match status" value="1"/>
</dbReference>
<name>A0A5M6I818_9PROT</name>
<dbReference type="EMBL" id="VWPJ01000019">
    <property type="protein sequence ID" value="KAA5604313.1"/>
    <property type="molecule type" value="Genomic_DNA"/>
</dbReference>
<gene>
    <name evidence="2" type="ORF">F1188_16605</name>
</gene>
<dbReference type="OrthoDB" id="9794157at2"/>